<proteinExistence type="predicted"/>
<dbReference type="PANTHER" id="PTHR42782">
    <property type="entry name" value="SI:CH73-314G15.3"/>
    <property type="match status" value="1"/>
</dbReference>
<dbReference type="Proteomes" id="UP000198793">
    <property type="component" value="Unassembled WGS sequence"/>
</dbReference>
<dbReference type="CDD" id="cd00657">
    <property type="entry name" value="Ferritin_like"/>
    <property type="match status" value="1"/>
</dbReference>
<dbReference type="Pfam" id="PF04305">
    <property type="entry name" value="DUF455"/>
    <property type="match status" value="1"/>
</dbReference>
<dbReference type="InterPro" id="IPR009078">
    <property type="entry name" value="Ferritin-like_SF"/>
</dbReference>
<protein>
    <submittedName>
        <fullName evidence="1">Uncharacterized conserved protein, contains ferritin-like DUF455 domain</fullName>
    </submittedName>
</protein>
<sequence>MPPRFSTCPADIWATMAELTPTTLRGQAIAALATPDLALKRDLTLRAGERWFARTLGLSSPSDPVLPDRPGRPDRPVLVAPRLVPKRSVHTLDGRIAMIHALAHIELNAIDLALDIVARFATQTVPRTFFDGWMTVAMEEAKHFGLLSRRLEALGSSYGAMPAHDGLWQAVGVTADDLTARLAVVPLILEARGLDVTPSLLVKLRDVGDGDTAAILEIIYEDEKKHVAIGAKWFRFLCARDRIDPARRFQELVRQCFRGEIKPPFNDRARAEAGLTPTFYRSLSPVSS</sequence>
<dbReference type="PIRSF" id="PIRSF012318">
    <property type="entry name" value="UCP012318"/>
    <property type="match status" value="1"/>
</dbReference>
<dbReference type="InterPro" id="IPR007402">
    <property type="entry name" value="DUF455"/>
</dbReference>
<keyword evidence="2" id="KW-1185">Reference proteome</keyword>
<evidence type="ECO:0000313" key="1">
    <source>
        <dbReference type="EMBL" id="SDO78566.1"/>
    </source>
</evidence>
<dbReference type="InterPro" id="IPR011197">
    <property type="entry name" value="UCP012318"/>
</dbReference>
<organism evidence="1 2">
    <name type="scientific">Aureimonas jatrophae</name>
    <dbReference type="NCBI Taxonomy" id="1166073"/>
    <lineage>
        <taxon>Bacteria</taxon>
        <taxon>Pseudomonadati</taxon>
        <taxon>Pseudomonadota</taxon>
        <taxon>Alphaproteobacteria</taxon>
        <taxon>Hyphomicrobiales</taxon>
        <taxon>Aurantimonadaceae</taxon>
        <taxon>Aureimonas</taxon>
    </lineage>
</organism>
<dbReference type="SUPFAM" id="SSF47240">
    <property type="entry name" value="Ferritin-like"/>
    <property type="match status" value="1"/>
</dbReference>
<gene>
    <name evidence="1" type="ORF">SAMN05192530_11363</name>
</gene>
<dbReference type="AlphaFoldDB" id="A0A1H0ME71"/>
<dbReference type="PANTHER" id="PTHR42782:SF4">
    <property type="entry name" value="DUF455 DOMAIN-CONTAINING PROTEIN"/>
    <property type="match status" value="1"/>
</dbReference>
<dbReference type="EMBL" id="FNIT01000013">
    <property type="protein sequence ID" value="SDO78566.1"/>
    <property type="molecule type" value="Genomic_DNA"/>
</dbReference>
<accession>A0A1H0ME71</accession>
<evidence type="ECO:0000313" key="2">
    <source>
        <dbReference type="Proteomes" id="UP000198793"/>
    </source>
</evidence>
<reference evidence="1 2" key="1">
    <citation type="submission" date="2016-10" db="EMBL/GenBank/DDBJ databases">
        <authorList>
            <person name="de Groot N.N."/>
        </authorList>
    </citation>
    <scope>NUCLEOTIDE SEQUENCE [LARGE SCALE GENOMIC DNA]</scope>
    <source>
        <strain evidence="2">L7-484,KACC 16230,DSM 25025</strain>
    </source>
</reference>
<name>A0A1H0ME71_9HYPH</name>
<dbReference type="STRING" id="1166073.SAMN05192530_11363"/>